<dbReference type="AlphaFoldDB" id="A0A7S0BYX0"/>
<comment type="subcellular location">
    <subcellularLocation>
        <location evidence="1">Membrane</location>
        <topology evidence="1">Single-pass type II membrane protein</topology>
    </subcellularLocation>
</comment>
<accession>A0A7S0BYX0</accession>
<dbReference type="GO" id="GO:0016020">
    <property type="term" value="C:membrane"/>
    <property type="evidence" value="ECO:0007669"/>
    <property type="project" value="UniProtKB-SubCell"/>
</dbReference>
<proteinExistence type="inferred from homology"/>
<evidence type="ECO:0000256" key="2">
    <source>
        <dbReference type="ARBA" id="ARBA00006462"/>
    </source>
</evidence>
<dbReference type="PANTHER" id="PTHR23033">
    <property type="entry name" value="BETA1,3-GALACTOSYLTRANSFERASE"/>
    <property type="match status" value="1"/>
</dbReference>
<gene>
    <name evidence="7" type="ORF">PINE0816_LOCUS3350</name>
</gene>
<evidence type="ECO:0000256" key="3">
    <source>
        <dbReference type="ARBA" id="ARBA00022692"/>
    </source>
</evidence>
<dbReference type="InterPro" id="IPR026050">
    <property type="entry name" value="C1GALT1/C1GALT1_chp1"/>
</dbReference>
<dbReference type="EMBL" id="HBEL01007003">
    <property type="protein sequence ID" value="CAD8407233.1"/>
    <property type="molecule type" value="Transcribed_RNA"/>
</dbReference>
<evidence type="ECO:0000256" key="1">
    <source>
        <dbReference type="ARBA" id="ARBA00004606"/>
    </source>
</evidence>
<keyword evidence="6" id="KW-0472">Membrane</keyword>
<evidence type="ECO:0000256" key="5">
    <source>
        <dbReference type="ARBA" id="ARBA00022989"/>
    </source>
</evidence>
<keyword evidence="5" id="KW-1133">Transmembrane helix</keyword>
<keyword evidence="4" id="KW-0735">Signal-anchor</keyword>
<dbReference type="Gene3D" id="3.90.550.50">
    <property type="match status" value="1"/>
</dbReference>
<reference evidence="7" key="1">
    <citation type="submission" date="2021-01" db="EMBL/GenBank/DDBJ databases">
        <authorList>
            <person name="Corre E."/>
            <person name="Pelletier E."/>
            <person name="Niang G."/>
            <person name="Scheremetjew M."/>
            <person name="Finn R."/>
            <person name="Kale V."/>
            <person name="Holt S."/>
            <person name="Cochrane G."/>
            <person name="Meng A."/>
            <person name="Brown T."/>
            <person name="Cohen L."/>
        </authorList>
    </citation>
    <scope>NUCLEOTIDE SEQUENCE</scope>
    <source>
        <strain evidence="7">CCAP1064/1</strain>
    </source>
</reference>
<evidence type="ECO:0000256" key="6">
    <source>
        <dbReference type="ARBA" id="ARBA00023136"/>
    </source>
</evidence>
<name>A0A7S0BYX0_9STRA</name>
<evidence type="ECO:0008006" key="8">
    <source>
        <dbReference type="Google" id="ProtNLM"/>
    </source>
</evidence>
<comment type="similarity">
    <text evidence="2">Belongs to the glycosyltransferase 31 family. Beta3-Gal-T subfamily.</text>
</comment>
<evidence type="ECO:0000313" key="7">
    <source>
        <dbReference type="EMBL" id="CAD8407233.1"/>
    </source>
</evidence>
<dbReference type="GO" id="GO:0016263">
    <property type="term" value="F:glycoprotein-N-acetylgalactosamine 3-beta-galactosyltransferase activity"/>
    <property type="evidence" value="ECO:0007669"/>
    <property type="project" value="TreeGrafter"/>
</dbReference>
<dbReference type="PANTHER" id="PTHR23033:SF14">
    <property type="entry name" value="GLYCOPROTEIN-N-ACETYLGALACTOSAMINE 3-BETA-GALACTOSYLTRANSFERASE 1-RELATED"/>
    <property type="match status" value="1"/>
</dbReference>
<keyword evidence="3" id="KW-0812">Transmembrane</keyword>
<sequence>MLTQKVFVDQEAHLLAEKERGSRVKLFCTVYTIEANHGRLQPILETWGPKCDGFMVASTKTDPNLNTVEILHEGPEEYNNIWQKVRSIWSYIYDNYYEDFDYFHIGGDDLYLLVENLRLYLESDEIQAAQNGGKKPDPDNAQNQTPLFLGRRFAEQGNMERIFNSGGSGYTINKAALKVLVESFQTCNPHQHTFAEDVMVAACFRQKGIVPYDTKDDAGGERYMPFAPAHHLAYTKPANDNDWYVKYSINIKYGLDHCSDRSVAFHYIKGDLMKKMHAILYGHC</sequence>
<organism evidence="7">
    <name type="scientific">Proboscia inermis</name>
    <dbReference type="NCBI Taxonomy" id="420281"/>
    <lineage>
        <taxon>Eukaryota</taxon>
        <taxon>Sar</taxon>
        <taxon>Stramenopiles</taxon>
        <taxon>Ochrophyta</taxon>
        <taxon>Bacillariophyta</taxon>
        <taxon>Coscinodiscophyceae</taxon>
        <taxon>Rhizosoleniophycidae</taxon>
        <taxon>Rhizosoleniales</taxon>
        <taxon>Rhizosoleniaceae</taxon>
        <taxon>Proboscia</taxon>
    </lineage>
</organism>
<protein>
    <recommendedName>
        <fullName evidence="8">N-acetylgalactosaminide beta-1,3-galactosyltransferase</fullName>
    </recommendedName>
</protein>
<evidence type="ECO:0000256" key="4">
    <source>
        <dbReference type="ARBA" id="ARBA00022968"/>
    </source>
</evidence>